<dbReference type="Pfam" id="PF00076">
    <property type="entry name" value="RRM_1"/>
    <property type="match status" value="1"/>
</dbReference>
<dbReference type="EMBL" id="JAFCMP010000039">
    <property type="protein sequence ID" value="KAG5190111.1"/>
    <property type="molecule type" value="Genomic_DNA"/>
</dbReference>
<dbReference type="AlphaFoldDB" id="A0A835ZBN5"/>
<proteinExistence type="predicted"/>
<evidence type="ECO:0000256" key="1">
    <source>
        <dbReference type="PROSITE-ProRule" id="PRU00176"/>
    </source>
</evidence>
<accession>A0A835ZBN5</accession>
<evidence type="ECO:0000256" key="2">
    <source>
        <dbReference type="SAM" id="MobiDB-lite"/>
    </source>
</evidence>
<dbReference type="SUPFAM" id="SSF54928">
    <property type="entry name" value="RNA-binding domain, RBD"/>
    <property type="match status" value="1"/>
</dbReference>
<evidence type="ECO:0000259" key="3">
    <source>
        <dbReference type="PROSITE" id="PS50102"/>
    </source>
</evidence>
<dbReference type="SMART" id="SM00360">
    <property type="entry name" value="RRM"/>
    <property type="match status" value="1"/>
</dbReference>
<feature type="compositionally biased region" description="Gly residues" evidence="2">
    <location>
        <begin position="201"/>
        <end position="219"/>
    </location>
</feature>
<reference evidence="4" key="1">
    <citation type="submission" date="2021-02" db="EMBL/GenBank/DDBJ databases">
        <title>First Annotated Genome of the Yellow-green Alga Tribonema minus.</title>
        <authorList>
            <person name="Mahan K.M."/>
        </authorList>
    </citation>
    <scope>NUCLEOTIDE SEQUENCE</scope>
    <source>
        <strain evidence="4">UTEX B ZZ1240</strain>
    </source>
</reference>
<gene>
    <name evidence="4" type="ORF">JKP88DRAFT_299832</name>
</gene>
<dbReference type="InterPro" id="IPR000504">
    <property type="entry name" value="RRM_dom"/>
</dbReference>
<protein>
    <recommendedName>
        <fullName evidence="3">RRM domain-containing protein</fullName>
    </recommendedName>
</protein>
<evidence type="ECO:0000313" key="5">
    <source>
        <dbReference type="Proteomes" id="UP000664859"/>
    </source>
</evidence>
<dbReference type="InterPro" id="IPR012677">
    <property type="entry name" value="Nucleotide-bd_a/b_plait_sf"/>
</dbReference>
<organism evidence="4 5">
    <name type="scientific">Tribonema minus</name>
    <dbReference type="NCBI Taxonomy" id="303371"/>
    <lineage>
        <taxon>Eukaryota</taxon>
        <taxon>Sar</taxon>
        <taxon>Stramenopiles</taxon>
        <taxon>Ochrophyta</taxon>
        <taxon>PX clade</taxon>
        <taxon>Xanthophyceae</taxon>
        <taxon>Tribonematales</taxon>
        <taxon>Tribonemataceae</taxon>
        <taxon>Tribonema</taxon>
    </lineage>
</organism>
<comment type="caution">
    <text evidence="4">The sequence shown here is derived from an EMBL/GenBank/DDBJ whole genome shotgun (WGS) entry which is preliminary data.</text>
</comment>
<dbReference type="InterPro" id="IPR035979">
    <property type="entry name" value="RBD_domain_sf"/>
</dbReference>
<keyword evidence="5" id="KW-1185">Reference proteome</keyword>
<feature type="domain" description="RRM" evidence="3">
    <location>
        <begin position="50"/>
        <end position="150"/>
    </location>
</feature>
<dbReference type="Gene3D" id="3.30.70.330">
    <property type="match status" value="1"/>
</dbReference>
<dbReference type="Proteomes" id="UP000664859">
    <property type="component" value="Unassembled WGS sequence"/>
</dbReference>
<sequence>MDALPAAACLRASVSSSSSSSSSADQDFDIDGVLVEAATVVSITSVPCEREIFVGGMPRQRSSAHAVRPSLGGRGGADGFIWHADLLRALSARYGVIRLIDMNVDTSTGLPRGFAFVEFEDAWCALMCRMGLAAERLIKGTLCTVDWSKGTTAGADRHDAAPADLPAAVAPAEPAAMPPLSAAAAAARPCAGVDSIVSDGGSRGGGGSGRGGRGRGGGAKPRRASNGAFCTAGTRGSSAHSVEAFDTAPQAEAWRARNERIARRLRAWAWRVCDPIAGSGDGGWLILDAHRTAAAGAAAAAAVAAAASAAAAADASAAAGAAPAAAADAAAAPRAARVPAGAVLREMAATALRHAAPPYAHAAAAAADASAGAVAVGHAWGAAACCSAADAAATGGRRCAAVQANCCGAAAAAAEAPVFVDGSAKARTAAAAAAHMQRALEAALAAKCGGGSSGCGGTRGSSSSSSGGGSSGYDTAPLSAATSGAGTPSMPPLHGGACGALLGAACGSSGGCARSGGGSGDAGVLIR</sequence>
<name>A0A835ZBN5_9STRA</name>
<dbReference type="GO" id="GO:0003723">
    <property type="term" value="F:RNA binding"/>
    <property type="evidence" value="ECO:0007669"/>
    <property type="project" value="UniProtKB-UniRule"/>
</dbReference>
<feature type="region of interest" description="Disordered" evidence="2">
    <location>
        <begin position="197"/>
        <end position="241"/>
    </location>
</feature>
<evidence type="ECO:0000313" key="4">
    <source>
        <dbReference type="EMBL" id="KAG5190111.1"/>
    </source>
</evidence>
<dbReference type="PROSITE" id="PS50102">
    <property type="entry name" value="RRM"/>
    <property type="match status" value="1"/>
</dbReference>
<keyword evidence="1" id="KW-0694">RNA-binding</keyword>